<dbReference type="RefSeq" id="WP_126309571.1">
    <property type="nucleotide sequence ID" value="NZ_AP018449.1"/>
</dbReference>
<name>A0A348ANI2_9FIRM</name>
<dbReference type="AlphaFoldDB" id="A0A348ANI2"/>
<dbReference type="OrthoDB" id="1633978at2"/>
<accession>A0A348ANI2</accession>
<evidence type="ECO:0000313" key="1">
    <source>
        <dbReference type="EMBL" id="BBB92630.1"/>
    </source>
</evidence>
<proteinExistence type="predicted"/>
<sequence length="114" mass="13513">MESKYPHWYSHDHDEKLCCDYPDKDVMCCDELPDYLPPKAYYDNFKDRLMCFLGDEVLIGTDAMLFCRTSTFCGTICYVGCDYIIVNSFYRHKPISLHVPIKMIRFIAPFKSRR</sequence>
<dbReference type="KEGG" id="mana:MAMMFC1_03325"/>
<keyword evidence="2" id="KW-1185">Reference proteome</keyword>
<evidence type="ECO:0000313" key="2">
    <source>
        <dbReference type="Proteomes" id="UP000276437"/>
    </source>
</evidence>
<gene>
    <name evidence="1" type="ORF">MAMMFC1_03325</name>
</gene>
<dbReference type="Proteomes" id="UP000276437">
    <property type="component" value="Chromosome"/>
</dbReference>
<reference evidence="1 2" key="1">
    <citation type="journal article" date="2018" name="Int. J. Syst. Evol. Microbiol.">
        <title>Methylomusa anaerophila gen. nov., sp. nov., an anaerobic methanol-utilizing bacterium isolated from a microbial fuel cell.</title>
        <authorList>
            <person name="Amano N."/>
            <person name="Yamamuro A."/>
            <person name="Miyahara M."/>
            <person name="Kouzuma A."/>
            <person name="Abe T."/>
            <person name="Watanabe K."/>
        </authorList>
    </citation>
    <scope>NUCLEOTIDE SEQUENCE [LARGE SCALE GENOMIC DNA]</scope>
    <source>
        <strain evidence="1 2">MMFC1</strain>
    </source>
</reference>
<organism evidence="1 2">
    <name type="scientific">Methylomusa anaerophila</name>
    <dbReference type="NCBI Taxonomy" id="1930071"/>
    <lineage>
        <taxon>Bacteria</taxon>
        <taxon>Bacillati</taxon>
        <taxon>Bacillota</taxon>
        <taxon>Negativicutes</taxon>
        <taxon>Selenomonadales</taxon>
        <taxon>Sporomusaceae</taxon>
        <taxon>Methylomusa</taxon>
    </lineage>
</organism>
<dbReference type="EMBL" id="AP018449">
    <property type="protein sequence ID" value="BBB92630.1"/>
    <property type="molecule type" value="Genomic_DNA"/>
</dbReference>
<protein>
    <submittedName>
        <fullName evidence="1">Uncharacterized protein</fullName>
    </submittedName>
</protein>